<evidence type="ECO:0000313" key="15">
    <source>
        <dbReference type="EMBL" id="ODM20353.1"/>
    </source>
</evidence>
<evidence type="ECO:0000256" key="3">
    <source>
        <dbReference type="ARBA" id="ARBA00022692"/>
    </source>
</evidence>
<evidence type="ECO:0000256" key="12">
    <source>
        <dbReference type="ARBA" id="ARBA00045772"/>
    </source>
</evidence>
<comment type="caution">
    <text evidence="15">The sequence shown here is derived from an EMBL/GenBank/DDBJ whole genome shotgun (WGS) entry which is preliminary data.</text>
</comment>
<gene>
    <name evidence="15" type="ORF">SI65_03406</name>
</gene>
<dbReference type="Proteomes" id="UP000094569">
    <property type="component" value="Unassembled WGS sequence"/>
</dbReference>
<sequence>MLDFFLWIASALVRWIRLKHYQYEVTFAVYMLTPTEKFIFNSIILTTVTMIVTGAYIYLPNHIRTVYAHMYYYWVGDRSLLSSSFPSITSVFGETATQKLEVMYETAKNTAATTTESIAEL</sequence>
<evidence type="ECO:0000256" key="4">
    <source>
        <dbReference type="ARBA" id="ARBA00022824"/>
    </source>
</evidence>
<keyword evidence="3 14" id="KW-0812">Transmembrane</keyword>
<keyword evidence="16" id="KW-1185">Reference proteome</keyword>
<comment type="pathway">
    <text evidence="2">Lipid metabolism.</text>
</comment>
<evidence type="ECO:0000256" key="6">
    <source>
        <dbReference type="ARBA" id="ARBA00023098"/>
    </source>
</evidence>
<dbReference type="PANTHER" id="PTHR28612:SF1">
    <property type="entry name" value="SERINE PALMITOYLTRANSFERASE SMALL SUBUNIT B"/>
    <property type="match status" value="1"/>
</dbReference>
<evidence type="ECO:0000256" key="8">
    <source>
        <dbReference type="ARBA" id="ARBA00038059"/>
    </source>
</evidence>
<proteinExistence type="inferred from homology"/>
<evidence type="ECO:0000256" key="1">
    <source>
        <dbReference type="ARBA" id="ARBA00004477"/>
    </source>
</evidence>
<comment type="subcellular location">
    <subcellularLocation>
        <location evidence="1">Endoplasmic reticulum membrane</location>
        <topology evidence="1">Multi-pass membrane protein</topology>
    </subcellularLocation>
</comment>
<keyword evidence="6" id="KW-0443">Lipid metabolism</keyword>
<accession>A0A1E3BHB2</accession>
<dbReference type="AlphaFoldDB" id="A0A1E3BHB2"/>
<protein>
    <recommendedName>
        <fullName evidence="9">Serine palmitoyltransferase small subunit B</fullName>
    </recommendedName>
    <alternativeName>
        <fullName evidence="11">Protein ADMP</fullName>
    </alternativeName>
    <alternativeName>
        <fullName evidence="10">Small subunit of serine palmitoyltransferase B</fullName>
    </alternativeName>
</protein>
<dbReference type="GO" id="GO:0006629">
    <property type="term" value="P:lipid metabolic process"/>
    <property type="evidence" value="ECO:0007669"/>
    <property type="project" value="UniProtKB-KW"/>
</dbReference>
<dbReference type="STRING" id="573508.A0A1E3BHB2"/>
<evidence type="ECO:0000256" key="14">
    <source>
        <dbReference type="SAM" id="Phobius"/>
    </source>
</evidence>
<dbReference type="GO" id="GO:0005789">
    <property type="term" value="C:endoplasmic reticulum membrane"/>
    <property type="evidence" value="ECO:0007669"/>
    <property type="project" value="UniProtKB-SubCell"/>
</dbReference>
<evidence type="ECO:0000256" key="5">
    <source>
        <dbReference type="ARBA" id="ARBA00022989"/>
    </source>
</evidence>
<organism evidence="15 16">
    <name type="scientific">Aspergillus cristatus</name>
    <name type="common">Chinese Fuzhuan brick tea-fermentation fungus</name>
    <name type="synonym">Eurotium cristatum</name>
    <dbReference type="NCBI Taxonomy" id="573508"/>
    <lineage>
        <taxon>Eukaryota</taxon>
        <taxon>Fungi</taxon>
        <taxon>Dikarya</taxon>
        <taxon>Ascomycota</taxon>
        <taxon>Pezizomycotina</taxon>
        <taxon>Eurotiomycetes</taxon>
        <taxon>Eurotiomycetidae</taxon>
        <taxon>Eurotiales</taxon>
        <taxon>Aspergillaceae</taxon>
        <taxon>Aspergillus</taxon>
        <taxon>Aspergillus subgen. Aspergillus</taxon>
    </lineage>
</organism>
<keyword evidence="7 14" id="KW-0472">Membrane</keyword>
<keyword evidence="4" id="KW-0256">Endoplasmic reticulum</keyword>
<dbReference type="Pfam" id="PF11779">
    <property type="entry name" value="SPT_ssu-like"/>
    <property type="match status" value="1"/>
</dbReference>
<evidence type="ECO:0000256" key="10">
    <source>
        <dbReference type="ARBA" id="ARBA00041982"/>
    </source>
</evidence>
<comment type="similarity">
    <text evidence="8">Belongs to the SPTSS family. SPTSSB subfamily.</text>
</comment>
<reference evidence="15 16" key="1">
    <citation type="journal article" date="2016" name="BMC Genomics">
        <title>Comparative genomic and transcriptomic analyses of the Fuzhuan brick tea-fermentation fungus Aspergillus cristatus.</title>
        <authorList>
            <person name="Ge Y."/>
            <person name="Wang Y."/>
            <person name="Liu Y."/>
            <person name="Tan Y."/>
            <person name="Ren X."/>
            <person name="Zhang X."/>
            <person name="Hyde K.D."/>
            <person name="Liu Y."/>
            <person name="Liu Z."/>
        </authorList>
    </citation>
    <scope>NUCLEOTIDE SEQUENCE [LARGE SCALE GENOMIC DNA]</scope>
    <source>
        <strain evidence="15 16">GZAAS20.1005</strain>
    </source>
</reference>
<name>A0A1E3BHB2_ASPCR</name>
<dbReference type="OrthoDB" id="202672at2759"/>
<evidence type="ECO:0000256" key="11">
    <source>
        <dbReference type="ARBA" id="ARBA00042334"/>
    </source>
</evidence>
<dbReference type="PANTHER" id="PTHR28612">
    <property type="entry name" value="SERINE PALMITOYLTRANSFERASE SMALL SUBUNIT B"/>
    <property type="match status" value="1"/>
</dbReference>
<comment type="function">
    <text evidence="12">Component of the serine palmitoyltransferase multisubunit enzyme (SPT) that catalyzes the initial and rate-limiting step in sphingolipid biosynthesis by condensing L-serine and activated acyl-CoA (most commonly palmitoyl-CoA) to form long-chain bases. The SPT complex is composed of SPTLC1, SPTLC2 or SPTLC3 and SPTSSA or SPTSSB. Within this complex, the heterodimer consisting of SPTLC1 and SPTLC2/SPTLC3 forms the catalytic core. Within the SPT complex, SPTSSB stimulates the catalytic activity and plays a role in substrate specificity. SPT complexes with this subunit showing a preference for longer acyl-CoAs. The SPTLC1-SPTLC2-SPTSSB complex shows a strong preference for C18-CoA substrate, while the SPTLC1-SPTLC3-SPTSSB isozyme displays an ability to use a broader range of acyl-CoAs, without apparent preference.</text>
</comment>
<evidence type="ECO:0000256" key="9">
    <source>
        <dbReference type="ARBA" id="ARBA00041140"/>
    </source>
</evidence>
<dbReference type="EMBL" id="JXNT01000003">
    <property type="protein sequence ID" value="ODM20353.1"/>
    <property type="molecule type" value="Genomic_DNA"/>
</dbReference>
<dbReference type="VEuPathDB" id="FungiDB:SI65_03406"/>
<evidence type="ECO:0000313" key="16">
    <source>
        <dbReference type="Proteomes" id="UP000094569"/>
    </source>
</evidence>
<keyword evidence="5 14" id="KW-1133">Transmembrane helix</keyword>
<comment type="subunit">
    <text evidence="13">Component of the serine palmitoyltransferase (SPT) complex, which is composed of SPTLC1, SPTLC2 or SPTLC3 and SPTSSA or SPTSSB. The heterodimer consisting of SPTLC1 and SPTLC2/SPTLC3 forms the catalytic core of the enzyme, while SPTSSA or SPTSSB subunits determine substrate specificity. SPT also interacts with ORMDL proteins, especially ORMDL3, which negatively regulate SPT activity in the presence of ceramides.</text>
</comment>
<evidence type="ECO:0000256" key="13">
    <source>
        <dbReference type="ARBA" id="ARBA00046416"/>
    </source>
</evidence>
<dbReference type="InterPro" id="IPR024512">
    <property type="entry name" value="Ser_palmitoyltrfase_ssu-like"/>
</dbReference>
<feature type="transmembrane region" description="Helical" evidence="14">
    <location>
        <begin position="38"/>
        <end position="59"/>
    </location>
</feature>
<evidence type="ECO:0000256" key="7">
    <source>
        <dbReference type="ARBA" id="ARBA00023136"/>
    </source>
</evidence>
<evidence type="ECO:0000256" key="2">
    <source>
        <dbReference type="ARBA" id="ARBA00005189"/>
    </source>
</evidence>